<dbReference type="OrthoDB" id="3784114at2"/>
<feature type="signal peptide" evidence="1">
    <location>
        <begin position="1"/>
        <end position="19"/>
    </location>
</feature>
<dbReference type="AlphaFoldDB" id="Q024A1"/>
<name>Q024A1_SOLUE</name>
<sequence length="166" mass="17003" precursor="true">MKKISITMFVILTMMFVVAGTSTAATGSALSIPITAANNSGNATFNGVYTVTGFALQGSNVVAVGNLVGTLTSKSTQTTTSISQAVTLPVSATGSCPILHLELGPLDLNLLGLQVHLNQVVLDITAQSGPGNLLGNLLCDVANLLNNPTQDLVNLLNQIVAILKTV</sequence>
<keyword evidence="1" id="KW-0732">Signal</keyword>
<organism evidence="2">
    <name type="scientific">Solibacter usitatus (strain Ellin6076)</name>
    <dbReference type="NCBI Taxonomy" id="234267"/>
    <lineage>
        <taxon>Bacteria</taxon>
        <taxon>Pseudomonadati</taxon>
        <taxon>Acidobacteriota</taxon>
        <taxon>Terriglobia</taxon>
        <taxon>Bryobacterales</taxon>
        <taxon>Solibacteraceae</taxon>
        <taxon>Candidatus Solibacter</taxon>
    </lineage>
</organism>
<proteinExistence type="predicted"/>
<dbReference type="InParanoid" id="Q024A1"/>
<evidence type="ECO:0008006" key="3">
    <source>
        <dbReference type="Google" id="ProtNLM"/>
    </source>
</evidence>
<dbReference type="eggNOG" id="ENOG50334U4">
    <property type="taxonomic scope" value="Bacteria"/>
</dbReference>
<reference evidence="2" key="1">
    <citation type="submission" date="2006-10" db="EMBL/GenBank/DDBJ databases">
        <title>Complete sequence of Solibacter usitatus Ellin6076.</title>
        <authorList>
            <consortium name="US DOE Joint Genome Institute"/>
            <person name="Copeland A."/>
            <person name="Lucas S."/>
            <person name="Lapidus A."/>
            <person name="Barry K."/>
            <person name="Detter J.C."/>
            <person name="Glavina del Rio T."/>
            <person name="Hammon N."/>
            <person name="Israni S."/>
            <person name="Dalin E."/>
            <person name="Tice H."/>
            <person name="Pitluck S."/>
            <person name="Thompson L.S."/>
            <person name="Brettin T."/>
            <person name="Bruce D."/>
            <person name="Han C."/>
            <person name="Tapia R."/>
            <person name="Gilna P."/>
            <person name="Schmutz J."/>
            <person name="Larimer F."/>
            <person name="Land M."/>
            <person name="Hauser L."/>
            <person name="Kyrpides N."/>
            <person name="Mikhailova N."/>
            <person name="Janssen P.H."/>
            <person name="Kuske C.R."/>
            <person name="Richardson P."/>
        </authorList>
    </citation>
    <scope>NUCLEOTIDE SEQUENCE</scope>
    <source>
        <strain evidence="2">Ellin6076</strain>
    </source>
</reference>
<feature type="chain" id="PRO_5004163219" description="ABC transporter substrate-binding protein" evidence="1">
    <location>
        <begin position="20"/>
        <end position="166"/>
    </location>
</feature>
<dbReference type="HOGENOM" id="CLU_126942_0_0_0"/>
<protein>
    <recommendedName>
        <fullName evidence="3">ABC transporter substrate-binding protein</fullName>
    </recommendedName>
</protein>
<evidence type="ECO:0000313" key="2">
    <source>
        <dbReference type="EMBL" id="ABJ83675.1"/>
    </source>
</evidence>
<accession>Q024A1</accession>
<gene>
    <name evidence="2" type="ordered locus">Acid_2686</name>
</gene>
<evidence type="ECO:0000256" key="1">
    <source>
        <dbReference type="SAM" id="SignalP"/>
    </source>
</evidence>
<dbReference type="KEGG" id="sus:Acid_2686"/>
<dbReference type="EMBL" id="CP000473">
    <property type="protein sequence ID" value="ABJ83675.1"/>
    <property type="molecule type" value="Genomic_DNA"/>
</dbReference>